<name>A0ABQ5ADD1_9ASTR</name>
<evidence type="ECO:0000313" key="3">
    <source>
        <dbReference type="EMBL" id="GJT00665.1"/>
    </source>
</evidence>
<feature type="region of interest" description="Disordered" evidence="2">
    <location>
        <begin position="58"/>
        <end position="119"/>
    </location>
</feature>
<evidence type="ECO:0000256" key="2">
    <source>
        <dbReference type="SAM" id="MobiDB-lite"/>
    </source>
</evidence>
<dbReference type="Proteomes" id="UP001151760">
    <property type="component" value="Unassembled WGS sequence"/>
</dbReference>
<dbReference type="EMBL" id="BQNB010012212">
    <property type="protein sequence ID" value="GJT00665.1"/>
    <property type="molecule type" value="Genomic_DNA"/>
</dbReference>
<keyword evidence="4" id="KW-1185">Reference proteome</keyword>
<feature type="compositionally biased region" description="Basic residues" evidence="2">
    <location>
        <begin position="19"/>
        <end position="30"/>
    </location>
</feature>
<proteinExistence type="predicted"/>
<feature type="region of interest" description="Disordered" evidence="2">
    <location>
        <begin position="1"/>
        <end position="46"/>
    </location>
</feature>
<organism evidence="3 4">
    <name type="scientific">Tanacetum coccineum</name>
    <dbReference type="NCBI Taxonomy" id="301880"/>
    <lineage>
        <taxon>Eukaryota</taxon>
        <taxon>Viridiplantae</taxon>
        <taxon>Streptophyta</taxon>
        <taxon>Embryophyta</taxon>
        <taxon>Tracheophyta</taxon>
        <taxon>Spermatophyta</taxon>
        <taxon>Magnoliopsida</taxon>
        <taxon>eudicotyledons</taxon>
        <taxon>Gunneridae</taxon>
        <taxon>Pentapetalae</taxon>
        <taxon>asterids</taxon>
        <taxon>campanulids</taxon>
        <taxon>Asterales</taxon>
        <taxon>Asteraceae</taxon>
        <taxon>Asteroideae</taxon>
        <taxon>Anthemideae</taxon>
        <taxon>Anthemidinae</taxon>
        <taxon>Tanacetum</taxon>
    </lineage>
</organism>
<comment type="caution">
    <text evidence="3">The sequence shown here is derived from an EMBL/GenBank/DDBJ whole genome shotgun (WGS) entry which is preliminary data.</text>
</comment>
<feature type="compositionally biased region" description="Basic and acidic residues" evidence="2">
    <location>
        <begin position="59"/>
        <end position="69"/>
    </location>
</feature>
<evidence type="ECO:0000313" key="4">
    <source>
        <dbReference type="Proteomes" id="UP001151760"/>
    </source>
</evidence>
<accession>A0ABQ5ADD1</accession>
<protein>
    <submittedName>
        <fullName evidence="3">Uncharacterized protein</fullName>
    </submittedName>
</protein>
<sequence length="353" mass="38411">MNNLPEEAIVECSEERNAGNRKRAERKRSLHNADTGENHFSKGGRACQRVYSSVQGIKKAHDAQDKATEEEVVNTSGYADNEVNSPPSNNSPHFKHSHHSKQHIELPSPGGGVYSGGTNVDAQIHPSEYGGWIFSSSFEGFGRNAFLGRNTDGDKGGSLQGHISSPMPFFTSLGLTTGSSLNDAESCRDMMINLATPTTHLACAGRETALSEQVGAVEIEKDDLLDKNNGQKEKIKELEEALAAKTAALSEAKQVAAQAKRDLERLPVNLTDEWSEWVNVDRTDEEVQAILATATDYDLDCRSTFQSSFEDLFTKSYPFVEKLTEALRQPLGDLQNIWPDGKGPTIGVGASGN</sequence>
<feature type="coiled-coil region" evidence="1">
    <location>
        <begin position="221"/>
        <end position="262"/>
    </location>
</feature>
<gene>
    <name evidence="3" type="ORF">Tco_0821834</name>
</gene>
<keyword evidence="1" id="KW-0175">Coiled coil</keyword>
<reference evidence="3" key="2">
    <citation type="submission" date="2022-01" db="EMBL/GenBank/DDBJ databases">
        <authorList>
            <person name="Yamashiro T."/>
            <person name="Shiraishi A."/>
            <person name="Satake H."/>
            <person name="Nakayama K."/>
        </authorList>
    </citation>
    <scope>NUCLEOTIDE SEQUENCE</scope>
</reference>
<reference evidence="3" key="1">
    <citation type="journal article" date="2022" name="Int. J. Mol. Sci.">
        <title>Draft Genome of Tanacetum Coccineum: Genomic Comparison of Closely Related Tanacetum-Family Plants.</title>
        <authorList>
            <person name="Yamashiro T."/>
            <person name="Shiraishi A."/>
            <person name="Nakayama K."/>
            <person name="Satake H."/>
        </authorList>
    </citation>
    <scope>NUCLEOTIDE SEQUENCE</scope>
</reference>
<evidence type="ECO:0000256" key="1">
    <source>
        <dbReference type="SAM" id="Coils"/>
    </source>
</evidence>